<evidence type="ECO:0000256" key="1">
    <source>
        <dbReference type="SAM" id="MobiDB-lite"/>
    </source>
</evidence>
<evidence type="ECO:0000313" key="2">
    <source>
        <dbReference type="EMBL" id="KAK3746064.1"/>
    </source>
</evidence>
<name>A0AAE0YIJ1_9GAST</name>
<evidence type="ECO:0000313" key="3">
    <source>
        <dbReference type="Proteomes" id="UP001283361"/>
    </source>
</evidence>
<gene>
    <name evidence="2" type="ORF">RRG08_065229</name>
</gene>
<proteinExistence type="predicted"/>
<reference evidence="2" key="1">
    <citation type="journal article" date="2023" name="G3 (Bethesda)">
        <title>A reference genome for the long-term kleptoplast-retaining sea slug Elysia crispata morphotype clarki.</title>
        <authorList>
            <person name="Eastman K.E."/>
            <person name="Pendleton A.L."/>
            <person name="Shaikh M.A."/>
            <person name="Suttiyut T."/>
            <person name="Ogas R."/>
            <person name="Tomko P."/>
            <person name="Gavelis G."/>
            <person name="Widhalm J.R."/>
            <person name="Wisecaver J.H."/>
        </authorList>
    </citation>
    <scope>NUCLEOTIDE SEQUENCE</scope>
    <source>
        <strain evidence="2">ECLA1</strain>
    </source>
</reference>
<feature type="compositionally biased region" description="Polar residues" evidence="1">
    <location>
        <begin position="205"/>
        <end position="214"/>
    </location>
</feature>
<comment type="caution">
    <text evidence="2">The sequence shown here is derived from an EMBL/GenBank/DDBJ whole genome shotgun (WGS) entry which is preliminary data.</text>
</comment>
<protein>
    <submittedName>
        <fullName evidence="2">Uncharacterized protein</fullName>
    </submittedName>
</protein>
<feature type="region of interest" description="Disordered" evidence="1">
    <location>
        <begin position="188"/>
        <end position="214"/>
    </location>
</feature>
<dbReference type="Proteomes" id="UP001283361">
    <property type="component" value="Unassembled WGS sequence"/>
</dbReference>
<keyword evidence="3" id="KW-1185">Reference proteome</keyword>
<sequence length="214" mass="23829">MKDLPEKVIDPALSWLTNVQSRDFLKHRGQFQAVIVPRYTWANKLVKTRGFRLDEWTANMAVDGLTTRRNWVTQKVCLGLSLATGLTGTRRSKMCHQYLKNDPTLFVCCDSPSSGVTYQLLKHSAVVNINAKINDDSRGWSHQPDAPNMKIGRHRPLSQDFLPNTRINSIVLKSVDVARFQHQVSHGLASGPALAGPVEIRGKSSESLGGQVDQ</sequence>
<accession>A0AAE0YIJ1</accession>
<organism evidence="2 3">
    <name type="scientific">Elysia crispata</name>
    <name type="common">lettuce slug</name>
    <dbReference type="NCBI Taxonomy" id="231223"/>
    <lineage>
        <taxon>Eukaryota</taxon>
        <taxon>Metazoa</taxon>
        <taxon>Spiralia</taxon>
        <taxon>Lophotrochozoa</taxon>
        <taxon>Mollusca</taxon>
        <taxon>Gastropoda</taxon>
        <taxon>Heterobranchia</taxon>
        <taxon>Euthyneura</taxon>
        <taxon>Panpulmonata</taxon>
        <taxon>Sacoglossa</taxon>
        <taxon>Placobranchoidea</taxon>
        <taxon>Plakobranchidae</taxon>
        <taxon>Elysia</taxon>
    </lineage>
</organism>
<dbReference type="AlphaFoldDB" id="A0AAE0YIJ1"/>
<dbReference type="EMBL" id="JAWDGP010006169">
    <property type="protein sequence ID" value="KAK3746064.1"/>
    <property type="molecule type" value="Genomic_DNA"/>
</dbReference>